<feature type="region of interest" description="Disordered" evidence="1">
    <location>
        <begin position="1"/>
        <end position="25"/>
    </location>
</feature>
<gene>
    <name evidence="2" type="ORF">PG991_012458</name>
</gene>
<feature type="region of interest" description="Disordered" evidence="1">
    <location>
        <begin position="63"/>
        <end position="140"/>
    </location>
</feature>
<protein>
    <submittedName>
        <fullName evidence="2">RNA polymerase II transcription factor B subunit 1</fullName>
    </submittedName>
</protein>
<feature type="compositionally biased region" description="Low complexity" evidence="1">
    <location>
        <begin position="82"/>
        <end position="101"/>
    </location>
</feature>
<reference evidence="2 3" key="1">
    <citation type="submission" date="2023-01" db="EMBL/GenBank/DDBJ databases">
        <title>Analysis of 21 Apiospora genomes using comparative genomics revels a genus with tremendous synthesis potential of carbohydrate active enzymes and secondary metabolites.</title>
        <authorList>
            <person name="Sorensen T."/>
        </authorList>
    </citation>
    <scope>NUCLEOTIDE SEQUENCE [LARGE SCALE GENOMIC DNA]</scope>
    <source>
        <strain evidence="2 3">CBS 20057</strain>
    </source>
</reference>
<feature type="region of interest" description="Disordered" evidence="1">
    <location>
        <begin position="220"/>
        <end position="251"/>
    </location>
</feature>
<sequence>MATSPPLLGARKLDSDENVASEESPLSRLELTPFLYGHGTELTPITEQRSIATLRNGIVSTPDLESATRKANKTTLENVQESSPISSRSRLRRQQSFSLDSGKTHILQTRQRYQEALHRKETASTNGSSSSSSVAGEGRRSVIDTARVLAEIKSYPHHPPRSPLAQVVTPPEYHEWVLSHPAAARNPNHLLQRRGSSLRTGRSGHGGDLAQHPFVRGTTLFAPPTITATPPIPPPRRDKRRPHRPQESDSG</sequence>
<name>A0ABR1RAN9_9PEZI</name>
<dbReference type="EMBL" id="JAQQWI010000017">
    <property type="protein sequence ID" value="KAK8006161.1"/>
    <property type="molecule type" value="Genomic_DNA"/>
</dbReference>
<comment type="caution">
    <text evidence="2">The sequence shown here is derived from an EMBL/GenBank/DDBJ whole genome shotgun (WGS) entry which is preliminary data.</text>
</comment>
<dbReference type="Proteomes" id="UP001396898">
    <property type="component" value="Unassembled WGS sequence"/>
</dbReference>
<feature type="compositionally biased region" description="Low complexity" evidence="1">
    <location>
        <begin position="220"/>
        <end position="229"/>
    </location>
</feature>
<feature type="compositionally biased region" description="Basic and acidic residues" evidence="1">
    <location>
        <begin position="112"/>
        <end position="122"/>
    </location>
</feature>
<organism evidence="2 3">
    <name type="scientific">Apiospora marii</name>
    <dbReference type="NCBI Taxonomy" id="335849"/>
    <lineage>
        <taxon>Eukaryota</taxon>
        <taxon>Fungi</taxon>
        <taxon>Dikarya</taxon>
        <taxon>Ascomycota</taxon>
        <taxon>Pezizomycotina</taxon>
        <taxon>Sordariomycetes</taxon>
        <taxon>Xylariomycetidae</taxon>
        <taxon>Amphisphaeriales</taxon>
        <taxon>Apiosporaceae</taxon>
        <taxon>Apiospora</taxon>
    </lineage>
</organism>
<accession>A0ABR1RAN9</accession>
<evidence type="ECO:0000313" key="3">
    <source>
        <dbReference type="Proteomes" id="UP001396898"/>
    </source>
</evidence>
<feature type="compositionally biased region" description="Low complexity" evidence="1">
    <location>
        <begin position="123"/>
        <end position="136"/>
    </location>
</feature>
<proteinExistence type="predicted"/>
<evidence type="ECO:0000313" key="2">
    <source>
        <dbReference type="EMBL" id="KAK8006161.1"/>
    </source>
</evidence>
<evidence type="ECO:0000256" key="1">
    <source>
        <dbReference type="SAM" id="MobiDB-lite"/>
    </source>
</evidence>
<keyword evidence="3" id="KW-1185">Reference proteome</keyword>